<name>A0A939FMW3_9ACTN</name>
<dbReference type="Proteomes" id="UP000664781">
    <property type="component" value="Unassembled WGS sequence"/>
</dbReference>
<dbReference type="InterPro" id="IPR050237">
    <property type="entry name" value="ATP-dep_AMP-bd_enzyme"/>
</dbReference>
<dbReference type="InterPro" id="IPR042099">
    <property type="entry name" value="ANL_N_sf"/>
</dbReference>
<dbReference type="Pfam" id="PF00501">
    <property type="entry name" value="AMP-binding"/>
    <property type="match status" value="1"/>
</dbReference>
<evidence type="ECO:0000313" key="3">
    <source>
        <dbReference type="Proteomes" id="UP000664781"/>
    </source>
</evidence>
<dbReference type="GO" id="GO:0016878">
    <property type="term" value="F:acid-thiol ligase activity"/>
    <property type="evidence" value="ECO:0007669"/>
    <property type="project" value="UniProtKB-ARBA"/>
</dbReference>
<organism evidence="2 3">
    <name type="scientific">Streptomyces triculaminicus</name>
    <dbReference type="NCBI Taxonomy" id="2816232"/>
    <lineage>
        <taxon>Bacteria</taxon>
        <taxon>Bacillati</taxon>
        <taxon>Actinomycetota</taxon>
        <taxon>Actinomycetes</taxon>
        <taxon>Kitasatosporales</taxon>
        <taxon>Streptomycetaceae</taxon>
        <taxon>Streptomyces</taxon>
    </lineage>
</organism>
<reference evidence="2" key="1">
    <citation type="submission" date="2021-03" db="EMBL/GenBank/DDBJ databases">
        <title>Streptomyces strains.</title>
        <authorList>
            <person name="Lund M.B."/>
            <person name="Toerring T."/>
        </authorList>
    </citation>
    <scope>NUCLEOTIDE SEQUENCE</scope>
    <source>
        <strain evidence="2">JCM 4242</strain>
    </source>
</reference>
<evidence type="ECO:0000259" key="1">
    <source>
        <dbReference type="Pfam" id="PF00501"/>
    </source>
</evidence>
<dbReference type="InterPro" id="IPR045851">
    <property type="entry name" value="AMP-bd_C_sf"/>
</dbReference>
<dbReference type="PANTHER" id="PTHR43767:SF1">
    <property type="entry name" value="NONRIBOSOMAL PEPTIDE SYNTHASE PES1 (EUROFUNG)-RELATED"/>
    <property type="match status" value="1"/>
</dbReference>
<dbReference type="RefSeq" id="WP_207247659.1">
    <property type="nucleotide sequence ID" value="NZ_JAFMOF010000002.1"/>
</dbReference>
<dbReference type="Gene3D" id="3.30.300.30">
    <property type="match status" value="1"/>
</dbReference>
<dbReference type="EMBL" id="JAFMOF010000002">
    <property type="protein sequence ID" value="MBO0654533.1"/>
    <property type="molecule type" value="Genomic_DNA"/>
</dbReference>
<dbReference type="InterPro" id="IPR000873">
    <property type="entry name" value="AMP-dep_synth/lig_dom"/>
</dbReference>
<dbReference type="PANTHER" id="PTHR43767">
    <property type="entry name" value="LONG-CHAIN-FATTY-ACID--COA LIGASE"/>
    <property type="match status" value="1"/>
</dbReference>
<gene>
    <name evidence="2" type="ORF">J1792_17620</name>
</gene>
<evidence type="ECO:0000313" key="2">
    <source>
        <dbReference type="EMBL" id="MBO0654533.1"/>
    </source>
</evidence>
<accession>A0A939FMW3</accession>
<dbReference type="Gene3D" id="3.40.50.12780">
    <property type="entry name" value="N-terminal domain of ligase-like"/>
    <property type="match status" value="1"/>
</dbReference>
<keyword evidence="3" id="KW-1185">Reference proteome</keyword>
<feature type="domain" description="AMP-dependent synthetase/ligase" evidence="1">
    <location>
        <begin position="14"/>
        <end position="386"/>
    </location>
</feature>
<sequence length="539" mass="56312">MASLVTDVLGEFTRTPEQVCLRYPAPGGEFGALTRADAVALSMSTAAALDRAGVRPGHRVAVLTRDPVELAVNVVTLIGMGAIPVLVDGSLPLPVMRRCLAAAAPDAVLGEPLADLAGRIIGWGGRGVRRRLAVGAPVLWPGPSLDRLRRQVTPRQGLTDPPDDATALVVFTSGATGPPKGVVHRHAALRAVARAFSEGLPPARELSVAAFAPAGFLGPLLGTTMVVPRLDLRRPAHVRAHALVEAVLHTGAVTLWGSPALVDRLARHCHRTGTALPTLRHILSFGATLPYAVLDRVRDCLPDVTVHSVYGATEALPVSAIDHHELLALRPATAAGHGVCLGRPLPGVDVRVLPPDRPAGTGAPGLPCGTVGELAVSGAYVSPAYLDPAATGAAAPAKERGAHGEVVHRTGDAGHLDGQGRIWFHGRLAHRVQAVGRELLTERVEPVLEGVPGVRRAALVGVATAGERRPVVVVEQERSGPGRAEVRRGVREALAGGAGGVPADVPVLFHHSLPVDHRHGAKIDRDRLARWAAPRLRRP</sequence>
<proteinExistence type="predicted"/>
<dbReference type="AlphaFoldDB" id="A0A939FMW3"/>
<comment type="caution">
    <text evidence="2">The sequence shown here is derived from an EMBL/GenBank/DDBJ whole genome shotgun (WGS) entry which is preliminary data.</text>
</comment>
<dbReference type="SUPFAM" id="SSF56801">
    <property type="entry name" value="Acetyl-CoA synthetase-like"/>
    <property type="match status" value="1"/>
</dbReference>
<protein>
    <submittedName>
        <fullName evidence="2">AMP-binding protein</fullName>
    </submittedName>
</protein>